<feature type="domain" description="Quinohemoprotein amine dehydrogenase alpha subunit haem binding" evidence="2">
    <location>
        <begin position="38"/>
        <end position="200"/>
    </location>
</feature>
<dbReference type="InterPro" id="IPR015184">
    <property type="entry name" value="QH-AmDH_asu_dom_IV"/>
</dbReference>
<feature type="signal peptide" evidence="1">
    <location>
        <begin position="1"/>
        <end position="33"/>
    </location>
</feature>
<accession>A0ABX1MW89</accession>
<dbReference type="EMBL" id="WTVR01000040">
    <property type="protein sequence ID" value="NMF90359.1"/>
    <property type="molecule type" value="Genomic_DNA"/>
</dbReference>
<dbReference type="Pfam" id="PF09098">
    <property type="entry name" value="Dehyd-heme_bind"/>
    <property type="match status" value="1"/>
</dbReference>
<dbReference type="RefSeq" id="WP_169207703.1">
    <property type="nucleotide sequence ID" value="NZ_CP059560.1"/>
</dbReference>
<dbReference type="SUPFAM" id="SSF46626">
    <property type="entry name" value="Cytochrome c"/>
    <property type="match status" value="2"/>
</dbReference>
<evidence type="ECO:0000259" key="3">
    <source>
        <dbReference type="Pfam" id="PF09099"/>
    </source>
</evidence>
<dbReference type="Pfam" id="PF09100">
    <property type="entry name" value="Qn_am_d_aIV"/>
    <property type="match status" value="1"/>
</dbReference>
<dbReference type="InterPro" id="IPR015183">
    <property type="entry name" value="QH-AmDH_asu_dom_III"/>
</dbReference>
<dbReference type="InterPro" id="IPR009111">
    <property type="entry name" value="QH-AmDH_asu_dom2"/>
</dbReference>
<organism evidence="6 7">
    <name type="scientific">Aromatoleum petrolei</name>
    <dbReference type="NCBI Taxonomy" id="76116"/>
    <lineage>
        <taxon>Bacteria</taxon>
        <taxon>Pseudomonadati</taxon>
        <taxon>Pseudomonadota</taxon>
        <taxon>Betaproteobacteria</taxon>
        <taxon>Rhodocyclales</taxon>
        <taxon>Rhodocyclaceae</taxon>
        <taxon>Aromatoleum</taxon>
    </lineage>
</organism>
<comment type="caution">
    <text evidence="6">The sequence shown here is derived from an EMBL/GenBank/DDBJ whole genome shotgun (WGS) entry which is preliminary data.</text>
</comment>
<keyword evidence="1" id="KW-0732">Signal</keyword>
<name>A0ABX1MW89_9RHOO</name>
<dbReference type="InterPro" id="IPR023887">
    <property type="entry name" value="QH-AmDH_asu"/>
</dbReference>
<dbReference type="NCBIfam" id="TIGR03908">
    <property type="entry name" value="QH_alpha"/>
    <property type="match status" value="1"/>
</dbReference>
<sequence>MKAQTTQHTRRRLRIAGAVALALGMAGSLPAAAAQDPGRDVIDKKCASCHLEDGKLTRIPEMRKSPEGWDMTVVRMGIWHKVELTAEERRAVVKYLADRQGLAPSEAAPFRFLTERRPNMQDTPPDDEMAQMCGRCHSYGRVALQRRDEGEWRKLMHTHLGQFPSAEYSALGRDRNWWEIARDKMPGRLAAMYPKNTDAWRDWSRAKHRPADGRWIVAGERPGWGAYTGTMTVTAKGKDRYEVGYELHFGPGNTVRGKGESLVYTGYEWRGTAQLGNEHTQSIFALSEDGGRMSGRWFMRKADEIGATFEAVRADKAAKNAVAAVTPHMLRAGETATVTVAGAGLDARLDLGAGVEVVEWLGKSAEQLKVRVKVAADAAPGVRKLAVGGRASDKTVAVYRQIDSVRVEPAFGIARLGGGSGTNPPMTAQFDAVAFLNGADGKPGTEDDVRLGSVPAKWSTEPFDERAKHDEDLKFAGHMEPHGQFLPSFAGPNPNRRGLNNVGNLSVVATVQDGERTLDAKGQLMVTVQRWNTPPLR</sequence>
<dbReference type="InterPro" id="IPR015182">
    <property type="entry name" value="QH-AmDH_asu_heme-bd_dom"/>
</dbReference>
<dbReference type="InterPro" id="IPR014756">
    <property type="entry name" value="Ig_E-set"/>
</dbReference>
<dbReference type="Gene3D" id="2.40.128.120">
    <property type="entry name" value="Quinohemoprotein amine dehydrogenase alpha subunit, domain 2"/>
    <property type="match status" value="1"/>
</dbReference>
<protein>
    <submittedName>
        <fullName evidence="6">Quinohemoprotein amine dehydrogenase subunit alpha</fullName>
    </submittedName>
</protein>
<dbReference type="PROSITE" id="PS51318">
    <property type="entry name" value="TAT"/>
    <property type="match status" value="1"/>
</dbReference>
<evidence type="ECO:0000259" key="5">
    <source>
        <dbReference type="Pfam" id="PF14930"/>
    </source>
</evidence>
<reference evidence="6 7" key="1">
    <citation type="submission" date="2019-12" db="EMBL/GenBank/DDBJ databases">
        <title>Comparative genomics gives insights into the taxonomy of the Azoarcus-Aromatoleum group and reveals separate origins of nif in the plant-associated Azoarcus and non-plant-associated Aromatoleum sub-groups.</title>
        <authorList>
            <person name="Lafos M."/>
            <person name="Maluk M."/>
            <person name="Batista M."/>
            <person name="Junghare M."/>
            <person name="Carmona M."/>
            <person name="Faoro H."/>
            <person name="Cruz L.M."/>
            <person name="Battistoni F."/>
            <person name="De Souza E."/>
            <person name="Pedrosa F."/>
            <person name="Chen W.-M."/>
            <person name="Poole P.S."/>
            <person name="Dixon R.A."/>
            <person name="James E.K."/>
        </authorList>
    </citation>
    <scope>NUCLEOTIDE SEQUENCE [LARGE SCALE GENOMIC DNA]</scope>
    <source>
        <strain evidence="6 7">ToN1</strain>
    </source>
</reference>
<dbReference type="Pfam" id="PF09099">
    <property type="entry name" value="Qn_am_d_aIII"/>
    <property type="match status" value="1"/>
</dbReference>
<dbReference type="InterPro" id="IPR013783">
    <property type="entry name" value="Ig-like_fold"/>
</dbReference>
<evidence type="ECO:0000256" key="1">
    <source>
        <dbReference type="SAM" id="SignalP"/>
    </source>
</evidence>
<evidence type="ECO:0000259" key="2">
    <source>
        <dbReference type="Pfam" id="PF09098"/>
    </source>
</evidence>
<feature type="domain" description="Quinohemoprotein amine dehydrogenase alpha subunit" evidence="3">
    <location>
        <begin position="319"/>
        <end position="400"/>
    </location>
</feature>
<dbReference type="Proteomes" id="UP000652074">
    <property type="component" value="Unassembled WGS sequence"/>
</dbReference>
<keyword evidence="7" id="KW-1185">Reference proteome</keyword>
<dbReference type="SUPFAM" id="SSF69298">
    <property type="entry name" value="Quinohemoprotein amine dehydrogenase A chain, domain 3"/>
    <property type="match status" value="1"/>
</dbReference>
<dbReference type="Gene3D" id="2.60.40.10">
    <property type="entry name" value="Immunoglobulins"/>
    <property type="match status" value="2"/>
</dbReference>
<dbReference type="Pfam" id="PF14930">
    <property type="entry name" value="Qn_am_d_aII"/>
    <property type="match status" value="1"/>
</dbReference>
<gene>
    <name evidence="6" type="primary">peaA</name>
    <name evidence="6" type="ORF">GPA26_17965</name>
</gene>
<feature type="chain" id="PRO_5045578906" evidence="1">
    <location>
        <begin position="34"/>
        <end position="537"/>
    </location>
</feature>
<evidence type="ECO:0000313" key="6">
    <source>
        <dbReference type="EMBL" id="NMF90359.1"/>
    </source>
</evidence>
<proteinExistence type="predicted"/>
<dbReference type="InterPro" id="IPR036718">
    <property type="entry name" value="H-AmDH_asu_dom2_sf"/>
</dbReference>
<feature type="domain" description="Quinohemoprotein amine dehydrogenase alpha subunit" evidence="4">
    <location>
        <begin position="405"/>
        <end position="535"/>
    </location>
</feature>
<evidence type="ECO:0000313" key="7">
    <source>
        <dbReference type="Proteomes" id="UP000652074"/>
    </source>
</evidence>
<feature type="domain" description="Quinohemoprotein amine dehydrogenase alpha subunit" evidence="5">
    <location>
        <begin position="210"/>
        <end position="314"/>
    </location>
</feature>
<dbReference type="InterPro" id="IPR006311">
    <property type="entry name" value="TAT_signal"/>
</dbReference>
<dbReference type="Gene3D" id="1.10.760.10">
    <property type="entry name" value="Cytochrome c-like domain"/>
    <property type="match status" value="1"/>
</dbReference>
<dbReference type="SUPFAM" id="SSF81296">
    <property type="entry name" value="E set domains"/>
    <property type="match status" value="2"/>
</dbReference>
<dbReference type="InterPro" id="IPR036909">
    <property type="entry name" value="Cyt_c-like_dom_sf"/>
</dbReference>
<evidence type="ECO:0000259" key="4">
    <source>
        <dbReference type="Pfam" id="PF09100"/>
    </source>
</evidence>